<gene>
    <name evidence="1" type="ORF">C7431_102230</name>
</gene>
<name>A0A2V2BEQ6_9GAMM</name>
<dbReference type="RefSeq" id="WP_146198118.1">
    <property type="nucleotide sequence ID" value="NZ_QGHF01000002.1"/>
</dbReference>
<protein>
    <submittedName>
        <fullName evidence="1">Uncharacterized protein</fullName>
    </submittedName>
</protein>
<sequence length="326" mass="37345">MRCIGVTKKKSRCKNSSNLLFCKTHCWQPLTEIMLLFSCVGYWAGFYQDLLKPIIDNQTKISELRKLISIEVKKNRREFAEWEDNEDPTMGKSDVITILSDRQPIKSMEIYQTAKDQKFKDYLPTAQLADFFMPTEIEYQVLDLDGDGIDEIIIKITNRIYSLHFDKQVNILILNPMGEILNTTPYPRNIPGLSLEVHNPYSAYKTTAVMKDVISNTFTSSTFCNDFNVTTQDGVKYLQFSWVIDNSSYAAPHLHQVENYKFESGKLIPVESTPELYIAEGWENASTGKIVTSISDAETFLNENNLPTIGKLYSQIKNQQQENIAP</sequence>
<evidence type="ECO:0000313" key="2">
    <source>
        <dbReference type="Proteomes" id="UP000245981"/>
    </source>
</evidence>
<organism evidence="1 2">
    <name type="scientific">Pantoea allii</name>
    <dbReference type="NCBI Taxonomy" id="574096"/>
    <lineage>
        <taxon>Bacteria</taxon>
        <taxon>Pseudomonadati</taxon>
        <taxon>Pseudomonadota</taxon>
        <taxon>Gammaproteobacteria</taxon>
        <taxon>Enterobacterales</taxon>
        <taxon>Erwiniaceae</taxon>
        <taxon>Pantoea</taxon>
    </lineage>
</organism>
<dbReference type="Proteomes" id="UP000245981">
    <property type="component" value="Unassembled WGS sequence"/>
</dbReference>
<dbReference type="EMBL" id="QGHF01000002">
    <property type="protein sequence ID" value="PWK99428.1"/>
    <property type="molecule type" value="Genomic_DNA"/>
</dbReference>
<evidence type="ECO:0000313" key="1">
    <source>
        <dbReference type="EMBL" id="PWK99428.1"/>
    </source>
</evidence>
<comment type="caution">
    <text evidence="1">The sequence shown here is derived from an EMBL/GenBank/DDBJ whole genome shotgun (WGS) entry which is preliminary data.</text>
</comment>
<dbReference type="AlphaFoldDB" id="A0A2V2BEQ6"/>
<reference evidence="1 2" key="1">
    <citation type="submission" date="2018-05" db="EMBL/GenBank/DDBJ databases">
        <title>Genomic Encyclopedia of Type Strains, Phase IV (KMG-V): Genome sequencing to study the core and pangenomes of soil and plant-associated prokaryotes.</title>
        <authorList>
            <person name="Whitman W."/>
        </authorList>
    </citation>
    <scope>NUCLEOTIDE SEQUENCE [LARGE SCALE GENOMIC DNA]</scope>
    <source>
        <strain evidence="1 2">PNA 200-10</strain>
    </source>
</reference>
<proteinExistence type="predicted"/>
<dbReference type="OrthoDB" id="736449at2"/>
<accession>A0A2V2BEQ6</accession>